<comment type="caution">
    <text evidence="2">The sequence shown here is derived from an EMBL/GenBank/DDBJ whole genome shotgun (WGS) entry which is preliminary data.</text>
</comment>
<dbReference type="Gene3D" id="6.10.280.40">
    <property type="match status" value="1"/>
</dbReference>
<evidence type="ECO:0000313" key="3">
    <source>
        <dbReference type="Proteomes" id="UP001417504"/>
    </source>
</evidence>
<sequence length="66" mass="7488">MSYLTVKGFEILSRNYLGIDKGQRSQHGKHFKEIEGLIEEAQVTPAKVAEELMENDDADEVELSSY</sequence>
<reference evidence="2 3" key="1">
    <citation type="submission" date="2024-01" db="EMBL/GenBank/DDBJ databases">
        <title>Genome assemblies of Stephania.</title>
        <authorList>
            <person name="Yang L."/>
        </authorList>
    </citation>
    <scope>NUCLEOTIDE SEQUENCE [LARGE SCALE GENOMIC DNA]</scope>
    <source>
        <strain evidence="2">QJT</strain>
        <tissue evidence="2">Leaf</tissue>
    </source>
</reference>
<dbReference type="Pfam" id="PF25568">
    <property type="entry name" value="AAA_lid_At3g28540"/>
    <property type="match status" value="1"/>
</dbReference>
<organism evidence="2 3">
    <name type="scientific">Stephania japonica</name>
    <dbReference type="NCBI Taxonomy" id="461633"/>
    <lineage>
        <taxon>Eukaryota</taxon>
        <taxon>Viridiplantae</taxon>
        <taxon>Streptophyta</taxon>
        <taxon>Embryophyta</taxon>
        <taxon>Tracheophyta</taxon>
        <taxon>Spermatophyta</taxon>
        <taxon>Magnoliopsida</taxon>
        <taxon>Ranunculales</taxon>
        <taxon>Menispermaceae</taxon>
        <taxon>Menispermoideae</taxon>
        <taxon>Cissampelideae</taxon>
        <taxon>Stephania</taxon>
    </lineage>
</organism>
<evidence type="ECO:0000313" key="2">
    <source>
        <dbReference type="EMBL" id="KAK9108900.1"/>
    </source>
</evidence>
<dbReference type="InterPro" id="IPR050747">
    <property type="entry name" value="Mitochondrial_chaperone_BCS1"/>
</dbReference>
<proteinExistence type="predicted"/>
<dbReference type="Proteomes" id="UP001417504">
    <property type="component" value="Unassembled WGS sequence"/>
</dbReference>
<protein>
    <recommendedName>
        <fullName evidence="1">AAA+ ATPase At3g28540-like C-terminal domain-containing protein</fullName>
    </recommendedName>
</protein>
<dbReference type="AlphaFoldDB" id="A0AAP0I5D5"/>
<feature type="domain" description="AAA+ ATPase At3g28540-like C-terminal" evidence="1">
    <location>
        <begin position="5"/>
        <end position="62"/>
    </location>
</feature>
<evidence type="ECO:0000259" key="1">
    <source>
        <dbReference type="Pfam" id="PF25568"/>
    </source>
</evidence>
<dbReference type="EMBL" id="JBBNAE010000007">
    <property type="protein sequence ID" value="KAK9108900.1"/>
    <property type="molecule type" value="Genomic_DNA"/>
</dbReference>
<name>A0AAP0I5D5_9MAGN</name>
<dbReference type="PANTHER" id="PTHR23070">
    <property type="entry name" value="BCS1 AAA-TYPE ATPASE"/>
    <property type="match status" value="1"/>
</dbReference>
<accession>A0AAP0I5D5</accession>
<dbReference type="InterPro" id="IPR058017">
    <property type="entry name" value="At3g28540-like_C"/>
</dbReference>
<gene>
    <name evidence="2" type="ORF">Sjap_016960</name>
</gene>
<keyword evidence="3" id="KW-1185">Reference proteome</keyword>